<dbReference type="GO" id="GO:0015074">
    <property type="term" value="P:DNA integration"/>
    <property type="evidence" value="ECO:0007669"/>
    <property type="project" value="UniProtKB-KW"/>
</dbReference>
<dbReference type="InterPro" id="IPR025166">
    <property type="entry name" value="Integrase_DNA_bind_dom"/>
</dbReference>
<proteinExistence type="inferred from homology"/>
<gene>
    <name evidence="4" type="ORF">GCM10011494_32720</name>
</gene>
<dbReference type="AlphaFoldDB" id="A0A916TV42"/>
<dbReference type="RefSeq" id="WP_188772642.1">
    <property type="nucleotide sequence ID" value="NZ_BMHK01000030.1"/>
</dbReference>
<dbReference type="PANTHER" id="PTHR30629">
    <property type="entry name" value="PROPHAGE INTEGRASE"/>
    <property type="match status" value="1"/>
</dbReference>
<evidence type="ECO:0000313" key="5">
    <source>
        <dbReference type="Proteomes" id="UP000608154"/>
    </source>
</evidence>
<dbReference type="InterPro" id="IPR038488">
    <property type="entry name" value="Integrase_DNA-bd_sf"/>
</dbReference>
<evidence type="ECO:0000256" key="2">
    <source>
        <dbReference type="ARBA" id="ARBA00022908"/>
    </source>
</evidence>
<feature type="domain" description="Integrase DNA-binding" evidence="3">
    <location>
        <begin position="3"/>
        <end position="69"/>
    </location>
</feature>
<dbReference type="InterPro" id="IPR050808">
    <property type="entry name" value="Phage_Integrase"/>
</dbReference>
<reference evidence="4" key="1">
    <citation type="journal article" date="2014" name="Int. J. Syst. Evol. Microbiol.">
        <title>Complete genome sequence of Corynebacterium casei LMG S-19264T (=DSM 44701T), isolated from a smear-ripened cheese.</title>
        <authorList>
            <consortium name="US DOE Joint Genome Institute (JGI-PGF)"/>
            <person name="Walter F."/>
            <person name="Albersmeier A."/>
            <person name="Kalinowski J."/>
            <person name="Ruckert C."/>
        </authorList>
    </citation>
    <scope>NUCLEOTIDE SEQUENCE</scope>
    <source>
        <strain evidence="4">CGMCC 1.15095</strain>
    </source>
</reference>
<keyword evidence="5" id="KW-1185">Reference proteome</keyword>
<comment type="similarity">
    <text evidence="1">Belongs to the 'phage' integrase family.</text>
</comment>
<comment type="caution">
    <text evidence="4">The sequence shown here is derived from an EMBL/GenBank/DDBJ whole genome shotgun (WGS) entry which is preliminary data.</text>
</comment>
<keyword evidence="2" id="KW-0229">DNA integration</keyword>
<dbReference type="Gene3D" id="3.30.160.390">
    <property type="entry name" value="Integrase, DNA-binding domain"/>
    <property type="match status" value="1"/>
</dbReference>
<evidence type="ECO:0000256" key="1">
    <source>
        <dbReference type="ARBA" id="ARBA00008857"/>
    </source>
</evidence>
<sequence>MALTDFAIENAMPKAKAYELGDGGGLYLQVNPSETKLWRMKYRWEGREKKLAIGPYPLVSLADARTKAAWIGMAGVIDCWLWGSAA</sequence>
<dbReference type="PANTHER" id="PTHR30629:SF2">
    <property type="entry name" value="PROPHAGE INTEGRASE INTS-RELATED"/>
    <property type="match status" value="1"/>
</dbReference>
<dbReference type="Proteomes" id="UP000608154">
    <property type="component" value="Unassembled WGS sequence"/>
</dbReference>
<accession>A0A916TV42</accession>
<name>A0A916TV42_9SPHN</name>
<dbReference type="EMBL" id="BMHK01000030">
    <property type="protein sequence ID" value="GGC11410.1"/>
    <property type="molecule type" value="Genomic_DNA"/>
</dbReference>
<organism evidence="4 5">
    <name type="scientific">Novosphingobium endophyticum</name>
    <dbReference type="NCBI Taxonomy" id="1955250"/>
    <lineage>
        <taxon>Bacteria</taxon>
        <taxon>Pseudomonadati</taxon>
        <taxon>Pseudomonadota</taxon>
        <taxon>Alphaproteobacteria</taxon>
        <taxon>Sphingomonadales</taxon>
        <taxon>Sphingomonadaceae</taxon>
        <taxon>Novosphingobium</taxon>
    </lineage>
</organism>
<evidence type="ECO:0000313" key="4">
    <source>
        <dbReference type="EMBL" id="GGC11410.1"/>
    </source>
</evidence>
<protein>
    <recommendedName>
        <fullName evidence="3">Integrase DNA-binding domain-containing protein</fullName>
    </recommendedName>
</protein>
<dbReference type="Pfam" id="PF13356">
    <property type="entry name" value="Arm-DNA-bind_3"/>
    <property type="match status" value="1"/>
</dbReference>
<evidence type="ECO:0000259" key="3">
    <source>
        <dbReference type="Pfam" id="PF13356"/>
    </source>
</evidence>
<reference evidence="4" key="2">
    <citation type="submission" date="2020-09" db="EMBL/GenBank/DDBJ databases">
        <authorList>
            <person name="Sun Q."/>
            <person name="Zhou Y."/>
        </authorList>
    </citation>
    <scope>NUCLEOTIDE SEQUENCE</scope>
    <source>
        <strain evidence="4">CGMCC 1.15095</strain>
    </source>
</reference>